<reference evidence="1" key="2">
    <citation type="journal article" date="2015" name="Fish Shellfish Immunol.">
        <title>Early steps in the European eel (Anguilla anguilla)-Vibrio vulnificus interaction in the gills: Role of the RtxA13 toxin.</title>
        <authorList>
            <person name="Callol A."/>
            <person name="Pajuelo D."/>
            <person name="Ebbesson L."/>
            <person name="Teles M."/>
            <person name="MacKenzie S."/>
            <person name="Amaro C."/>
        </authorList>
    </citation>
    <scope>NUCLEOTIDE SEQUENCE</scope>
</reference>
<organism evidence="1">
    <name type="scientific">Anguilla anguilla</name>
    <name type="common">European freshwater eel</name>
    <name type="synonym">Muraena anguilla</name>
    <dbReference type="NCBI Taxonomy" id="7936"/>
    <lineage>
        <taxon>Eukaryota</taxon>
        <taxon>Metazoa</taxon>
        <taxon>Chordata</taxon>
        <taxon>Craniata</taxon>
        <taxon>Vertebrata</taxon>
        <taxon>Euteleostomi</taxon>
        <taxon>Actinopterygii</taxon>
        <taxon>Neopterygii</taxon>
        <taxon>Teleostei</taxon>
        <taxon>Anguilliformes</taxon>
        <taxon>Anguillidae</taxon>
        <taxon>Anguilla</taxon>
    </lineage>
</organism>
<name>A0A0E9W330_ANGAN</name>
<proteinExistence type="predicted"/>
<protein>
    <submittedName>
        <fullName evidence="1">Uncharacterized protein</fullName>
    </submittedName>
</protein>
<dbReference type="EMBL" id="GBXM01023813">
    <property type="protein sequence ID" value="JAH84764.1"/>
    <property type="molecule type" value="Transcribed_RNA"/>
</dbReference>
<dbReference type="AlphaFoldDB" id="A0A0E9W330"/>
<evidence type="ECO:0000313" key="1">
    <source>
        <dbReference type="EMBL" id="JAH84764.1"/>
    </source>
</evidence>
<sequence>MICFTEWNKVQVAAAELNVGADRWGRCPVVIQLKGVSPIAASKNIILRLNRQEISPRPLFLPPTNKDSFPRYSA</sequence>
<accession>A0A0E9W330</accession>
<reference evidence="1" key="1">
    <citation type="submission" date="2014-11" db="EMBL/GenBank/DDBJ databases">
        <authorList>
            <person name="Amaro Gonzalez C."/>
        </authorList>
    </citation>
    <scope>NUCLEOTIDE SEQUENCE</scope>
</reference>